<comment type="caution">
    <text evidence="6">The sequence shown here is derived from an EMBL/GenBank/DDBJ whole genome shotgun (WGS) entry which is preliminary data.</text>
</comment>
<dbReference type="Pfam" id="PF04011">
    <property type="entry name" value="LemA"/>
    <property type="match status" value="1"/>
</dbReference>
<dbReference type="SUPFAM" id="SSF140478">
    <property type="entry name" value="LemA-like"/>
    <property type="match status" value="1"/>
</dbReference>
<gene>
    <name evidence="6" type="ORF">HBA54_04460</name>
</gene>
<evidence type="ECO:0000313" key="6">
    <source>
        <dbReference type="EMBL" id="NIA67836.1"/>
    </source>
</evidence>
<dbReference type="InterPro" id="IPR007156">
    <property type="entry name" value="MamQ_LemA"/>
</dbReference>
<keyword evidence="4" id="KW-1133">Transmembrane helix</keyword>
<evidence type="ECO:0000256" key="5">
    <source>
        <dbReference type="ARBA" id="ARBA00023136"/>
    </source>
</evidence>
<organism evidence="6 7">
    <name type="scientific">Pelagibius litoralis</name>
    <dbReference type="NCBI Taxonomy" id="374515"/>
    <lineage>
        <taxon>Bacteria</taxon>
        <taxon>Pseudomonadati</taxon>
        <taxon>Pseudomonadota</taxon>
        <taxon>Alphaproteobacteria</taxon>
        <taxon>Rhodospirillales</taxon>
        <taxon>Rhodovibrionaceae</taxon>
        <taxon>Pelagibius</taxon>
    </lineage>
</organism>
<proteinExistence type="inferred from homology"/>
<evidence type="ECO:0000313" key="7">
    <source>
        <dbReference type="Proteomes" id="UP000761264"/>
    </source>
</evidence>
<dbReference type="Proteomes" id="UP000761264">
    <property type="component" value="Unassembled WGS sequence"/>
</dbReference>
<dbReference type="AlphaFoldDB" id="A0A967EUW9"/>
<dbReference type="PANTHER" id="PTHR34478">
    <property type="entry name" value="PROTEIN LEMA"/>
    <property type="match status" value="1"/>
</dbReference>
<comment type="similarity">
    <text evidence="2">Belongs to the LemA family.</text>
</comment>
<dbReference type="EMBL" id="JAAQPH010000003">
    <property type="protein sequence ID" value="NIA67836.1"/>
    <property type="molecule type" value="Genomic_DNA"/>
</dbReference>
<protein>
    <submittedName>
        <fullName evidence="6">LemA family protein</fullName>
    </submittedName>
</protein>
<evidence type="ECO:0000256" key="2">
    <source>
        <dbReference type="ARBA" id="ARBA00008854"/>
    </source>
</evidence>
<dbReference type="Gene3D" id="1.20.1440.20">
    <property type="entry name" value="LemA-like domain"/>
    <property type="match status" value="1"/>
</dbReference>
<accession>A0A967EUW9</accession>
<name>A0A967EUW9_9PROT</name>
<evidence type="ECO:0000256" key="4">
    <source>
        <dbReference type="ARBA" id="ARBA00022989"/>
    </source>
</evidence>
<evidence type="ECO:0000256" key="1">
    <source>
        <dbReference type="ARBA" id="ARBA00004167"/>
    </source>
</evidence>
<dbReference type="GO" id="GO:0016020">
    <property type="term" value="C:membrane"/>
    <property type="evidence" value="ECO:0007669"/>
    <property type="project" value="UniProtKB-SubCell"/>
</dbReference>
<keyword evidence="7" id="KW-1185">Reference proteome</keyword>
<sequence>MQNLVIIAALVALPLIWAVLIYNRLVARRQQTKEGWSGIDVQLKRRTNLIPNLVETVQTYASHERDILESVTELRHRAVVAEGEPAGARANLEDQLSGALMNLFAVAENYPDLKANQNYLALQESLNEIEDQIQMARRYYNGAVRNLNTLIDSFPSNLVAGPFGFRKANYYEVDSAADRTLPKVSQGKVT</sequence>
<dbReference type="RefSeq" id="WP_167221825.1">
    <property type="nucleotide sequence ID" value="NZ_JAAQPH010000003.1"/>
</dbReference>
<evidence type="ECO:0000256" key="3">
    <source>
        <dbReference type="ARBA" id="ARBA00022692"/>
    </source>
</evidence>
<dbReference type="PANTHER" id="PTHR34478:SF2">
    <property type="entry name" value="MEMBRANE PROTEIN"/>
    <property type="match status" value="1"/>
</dbReference>
<reference evidence="6" key="1">
    <citation type="submission" date="2020-03" db="EMBL/GenBank/DDBJ databases">
        <title>Genome of Pelagibius litoralis DSM 21314T.</title>
        <authorList>
            <person name="Wang G."/>
        </authorList>
    </citation>
    <scope>NUCLEOTIDE SEQUENCE</scope>
    <source>
        <strain evidence="6">DSM 21314</strain>
    </source>
</reference>
<comment type="subcellular location">
    <subcellularLocation>
        <location evidence="1">Membrane</location>
        <topology evidence="1">Single-pass membrane protein</topology>
    </subcellularLocation>
</comment>
<keyword evidence="3" id="KW-0812">Transmembrane</keyword>
<keyword evidence="5" id="KW-0472">Membrane</keyword>
<dbReference type="InterPro" id="IPR023353">
    <property type="entry name" value="LemA-like_dom_sf"/>
</dbReference>